<dbReference type="GO" id="GO:0005829">
    <property type="term" value="C:cytosol"/>
    <property type="evidence" value="ECO:0007669"/>
    <property type="project" value="TreeGrafter"/>
</dbReference>
<dbReference type="PANTHER" id="PTHR45639:SF15">
    <property type="entry name" value="HEAT SHOCK 70 KDA PROTEIN 16"/>
    <property type="match status" value="1"/>
</dbReference>
<comment type="caution">
    <text evidence="3">The sequence shown here is derived from an EMBL/GenBank/DDBJ whole genome shotgun (WGS) entry which is preliminary data.</text>
</comment>
<organism evidence="3 4">
    <name type="scientific">Populus tomentosa</name>
    <name type="common">Chinese white poplar</name>
    <dbReference type="NCBI Taxonomy" id="118781"/>
    <lineage>
        <taxon>Eukaryota</taxon>
        <taxon>Viridiplantae</taxon>
        <taxon>Streptophyta</taxon>
        <taxon>Embryophyta</taxon>
        <taxon>Tracheophyta</taxon>
        <taxon>Spermatophyta</taxon>
        <taxon>Magnoliopsida</taxon>
        <taxon>eudicotyledons</taxon>
        <taxon>Gunneridae</taxon>
        <taxon>Pentapetalae</taxon>
        <taxon>rosids</taxon>
        <taxon>fabids</taxon>
        <taxon>Malpighiales</taxon>
        <taxon>Salicaceae</taxon>
        <taxon>Saliceae</taxon>
        <taxon>Populus</taxon>
    </lineage>
</organism>
<protein>
    <recommendedName>
        <fullName evidence="5">Heat shock 70 kDa protein 16</fullName>
    </recommendedName>
</protein>
<dbReference type="InterPro" id="IPR013126">
    <property type="entry name" value="Hsp_70_fam"/>
</dbReference>
<name>A0A8X8CV16_POPTO</name>
<dbReference type="AlphaFoldDB" id="A0A8X8CV16"/>
<proteinExistence type="predicted"/>
<dbReference type="FunFam" id="3.90.640.10:FF:000004">
    <property type="entry name" value="Heat shock 70 kDa protein 4"/>
    <property type="match status" value="1"/>
</dbReference>
<evidence type="ECO:0000256" key="1">
    <source>
        <dbReference type="ARBA" id="ARBA00022741"/>
    </source>
</evidence>
<evidence type="ECO:0008006" key="5">
    <source>
        <dbReference type="Google" id="ProtNLM"/>
    </source>
</evidence>
<dbReference type="Pfam" id="PF00012">
    <property type="entry name" value="HSP70"/>
    <property type="match status" value="1"/>
</dbReference>
<dbReference type="GO" id="GO:0005524">
    <property type="term" value="F:ATP binding"/>
    <property type="evidence" value="ECO:0007669"/>
    <property type="project" value="UniProtKB-KW"/>
</dbReference>
<dbReference type="GO" id="GO:0140662">
    <property type="term" value="F:ATP-dependent protein folding chaperone"/>
    <property type="evidence" value="ECO:0007669"/>
    <property type="project" value="InterPro"/>
</dbReference>
<dbReference type="PANTHER" id="PTHR45639">
    <property type="entry name" value="HSC70CB, ISOFORM G-RELATED"/>
    <property type="match status" value="1"/>
</dbReference>
<sequence>MSVVGFDFGNENCVIAVAKERGIDVLLNDESNRETPAVVSFFEKQRFMGSEGAASLTMNPKSTVSQVKRLIGRKFKEVEVQDDLKLFPFEIVEGHDGGILIKVQYLGEIHEFSPVQILGMLFSHLKQIAEKSLEMPISDCVIGIPCYFSDLQRRAYLDAAAIAGLRPLRLLHDCTATALGYGIYKNDISNAGPTYVVFVDIGHCDTQVCLASFESGQMKILSHAFDRNLGGRDFDEVLFSYFAAQFKEKDDVDVCTNMKASIRLRASCEKLKKVLSANAEAPLNIECLMNEKDVRGFIKREEFEMLSSGLVESISVPCQKVLANYGLTVEKIHSVELVGSGSRIPAITRMLASLFKREPSRRINASECVARGCALQCAMLSPIFRVREYQVQDSFPFSIGLSSDKVPICTLPNSTLFLKGQAFPSLKILALHRNNMFQMEAFYADPNDLPFGIASQISSFMIGPFPVYQLEMVKVKVRVQLNLHGIVNIEAFMQIEDGAEVTNVNSENMVAKSDHSPSVEQNGAEVTNVAQSAPSSIPAPYHLDFAILQIEGVMNSKKCFRLENIDVGSTFSVKDEIRKGKNFKRLEIPVSEEVYGGMTKAELSEAEKIELQLAQQDLKMERIKDKKNALESYVYEMRDKAWQKIAWAFPLEFHMFRLGFIGACTGHLDNFTLRAFTAFRFHIFSKYQSFATESERDEISINLQKTEEWLYEDEPDDESENIYNQKLEDLRKLVDPIEIRYKEDEARGKARKDLLSCIADYRMNAGSLTAGERDAVIDECNKAEKWLQEKTQQQDSLPKNVDPVLWSCEIKRKAEGFDAYYVITPFNFFTEADGFFCFRTCKYITKSLPRTDDSDHIDKPDDGELD</sequence>
<dbReference type="OrthoDB" id="434160at2759"/>
<dbReference type="CDD" id="cd24095">
    <property type="entry name" value="ASKHA_NBD_HSP70_AtHsp70-14-like"/>
    <property type="match status" value="1"/>
</dbReference>
<keyword evidence="4" id="KW-1185">Reference proteome</keyword>
<dbReference type="Proteomes" id="UP000886885">
    <property type="component" value="Chromosome 4D"/>
</dbReference>
<keyword evidence="2" id="KW-0067">ATP-binding</keyword>
<gene>
    <name evidence="3" type="ORF">POTOM_016646</name>
</gene>
<keyword evidence="1" id="KW-0547">Nucleotide-binding</keyword>
<evidence type="ECO:0000256" key="2">
    <source>
        <dbReference type="ARBA" id="ARBA00022840"/>
    </source>
</evidence>
<dbReference type="GO" id="GO:0005634">
    <property type="term" value="C:nucleus"/>
    <property type="evidence" value="ECO:0007669"/>
    <property type="project" value="TreeGrafter"/>
</dbReference>
<reference evidence="3" key="1">
    <citation type="journal article" date="2020" name="bioRxiv">
        <title>Hybrid origin of Populus tomentosa Carr. identified through genome sequencing and phylogenomic analysis.</title>
        <authorList>
            <person name="An X."/>
            <person name="Gao K."/>
            <person name="Chen Z."/>
            <person name="Li J."/>
            <person name="Yang X."/>
            <person name="Yang X."/>
            <person name="Zhou J."/>
            <person name="Guo T."/>
            <person name="Zhao T."/>
            <person name="Huang S."/>
            <person name="Miao D."/>
            <person name="Khan W.U."/>
            <person name="Rao P."/>
            <person name="Ye M."/>
            <person name="Lei B."/>
            <person name="Liao W."/>
            <person name="Wang J."/>
            <person name="Ji L."/>
            <person name="Li Y."/>
            <person name="Guo B."/>
            <person name="Mustafa N.S."/>
            <person name="Li S."/>
            <person name="Yun Q."/>
            <person name="Keller S.R."/>
            <person name="Mao J."/>
            <person name="Zhang R."/>
            <person name="Strauss S.H."/>
        </authorList>
    </citation>
    <scope>NUCLEOTIDE SEQUENCE</scope>
    <source>
        <strain evidence="3">GM15</strain>
        <tissue evidence="3">Leaf</tissue>
    </source>
</reference>
<accession>A0A8X8CV16</accession>
<dbReference type="EMBL" id="JAAWWB010000008">
    <property type="protein sequence ID" value="KAG6776856.1"/>
    <property type="molecule type" value="Genomic_DNA"/>
</dbReference>
<dbReference type="FunFam" id="3.30.420.40:FF:000171">
    <property type="entry name" value="Heat shock 70 kDa protein 4"/>
    <property type="match status" value="2"/>
</dbReference>
<evidence type="ECO:0000313" key="3">
    <source>
        <dbReference type="EMBL" id="KAG6776856.1"/>
    </source>
</evidence>
<evidence type="ECO:0000313" key="4">
    <source>
        <dbReference type="Proteomes" id="UP000886885"/>
    </source>
</evidence>
<dbReference type="FunFam" id="3.30.30.30:FF:000002">
    <property type="entry name" value="Heat shock 70 kDa protein 4"/>
    <property type="match status" value="1"/>
</dbReference>